<keyword evidence="3" id="KW-1185">Reference proteome</keyword>
<reference evidence="2 3" key="1">
    <citation type="submission" date="2016-10" db="EMBL/GenBank/DDBJ databases">
        <authorList>
            <person name="de Groot N.N."/>
        </authorList>
    </citation>
    <scope>NUCLEOTIDE SEQUENCE [LARGE SCALE GENOMIC DNA]</scope>
    <source>
        <strain evidence="3">EB21,IBRC-M 10013,KCTC 4048</strain>
    </source>
</reference>
<evidence type="ECO:0000256" key="1">
    <source>
        <dbReference type="SAM" id="MobiDB-lite"/>
    </source>
</evidence>
<gene>
    <name evidence="2" type="ORF">SAMN05192554_104104</name>
</gene>
<dbReference type="EMBL" id="FNIA01000004">
    <property type="protein sequence ID" value="SDM58771.1"/>
    <property type="molecule type" value="Genomic_DNA"/>
</dbReference>
<evidence type="ECO:0000313" key="3">
    <source>
        <dbReference type="Proteomes" id="UP000199370"/>
    </source>
</evidence>
<organism evidence="2 3">
    <name type="scientific">Haloarchaeobius iranensis</name>
    <dbReference type="NCBI Taxonomy" id="996166"/>
    <lineage>
        <taxon>Archaea</taxon>
        <taxon>Methanobacteriati</taxon>
        <taxon>Methanobacteriota</taxon>
        <taxon>Stenosarchaea group</taxon>
        <taxon>Halobacteria</taxon>
        <taxon>Halobacteriales</taxon>
        <taxon>Halorubellaceae</taxon>
        <taxon>Haloarchaeobius</taxon>
    </lineage>
</organism>
<sequence length="85" mass="9759">MKSTTVTVEKMDVLFLKWNSHINASGLYRQAIREVMQDHGIEPHELRQLVDQAEDAGLELDDLVEQTDRPSDLESLVENDIHSEQ</sequence>
<accession>A0A1G9UFS6</accession>
<dbReference type="RefSeq" id="WP_089731881.1">
    <property type="nucleotide sequence ID" value="NZ_FNIA01000004.1"/>
</dbReference>
<name>A0A1G9UFS6_9EURY</name>
<proteinExistence type="predicted"/>
<dbReference type="STRING" id="996166.SAMN05192554_104104"/>
<dbReference type="OrthoDB" id="193124at2157"/>
<feature type="region of interest" description="Disordered" evidence="1">
    <location>
        <begin position="64"/>
        <end position="85"/>
    </location>
</feature>
<evidence type="ECO:0000313" key="2">
    <source>
        <dbReference type="EMBL" id="SDM58771.1"/>
    </source>
</evidence>
<dbReference type="AlphaFoldDB" id="A0A1G9UFS6"/>
<dbReference type="Proteomes" id="UP000199370">
    <property type="component" value="Unassembled WGS sequence"/>
</dbReference>
<protein>
    <submittedName>
        <fullName evidence="2">Uncharacterized protein</fullName>
    </submittedName>
</protein>